<feature type="domain" description="Nucleoporin POM152 immunoglobulin-like" evidence="1">
    <location>
        <begin position="729"/>
        <end position="803"/>
    </location>
</feature>
<name>A0A4P9ZCH8_9ASCO</name>
<reference evidence="6" key="1">
    <citation type="journal article" date="2018" name="Nat. Microbiol.">
        <title>Leveraging single-cell genomics to expand the fungal tree of life.</title>
        <authorList>
            <person name="Ahrendt S.R."/>
            <person name="Quandt C.A."/>
            <person name="Ciobanu D."/>
            <person name="Clum A."/>
            <person name="Salamov A."/>
            <person name="Andreopoulos B."/>
            <person name="Cheng J.F."/>
            <person name="Woyke T."/>
            <person name="Pelin A."/>
            <person name="Henrissat B."/>
            <person name="Reynolds N.K."/>
            <person name="Benny G.L."/>
            <person name="Smith M.E."/>
            <person name="James T.Y."/>
            <person name="Grigoriev I.V."/>
        </authorList>
    </citation>
    <scope>NUCLEOTIDE SEQUENCE [LARGE SCALE GENOMIC DNA]</scope>
    <source>
        <strain evidence="6">Baker2002</strain>
    </source>
</reference>
<feature type="domain" description="Nucleoporin POM152 immunoglobulin-like" evidence="1">
    <location>
        <begin position="383"/>
        <end position="482"/>
    </location>
</feature>
<dbReference type="InterPro" id="IPR056542">
    <property type="entry name" value="Ig-like_POM152_1st"/>
</dbReference>
<dbReference type="GO" id="GO:0017056">
    <property type="term" value="F:structural constituent of nuclear pore"/>
    <property type="evidence" value="ECO:0007669"/>
    <property type="project" value="InterPro"/>
</dbReference>
<dbReference type="GO" id="GO:0070762">
    <property type="term" value="C:nuclear pore transmembrane ring"/>
    <property type="evidence" value="ECO:0007669"/>
    <property type="project" value="TreeGrafter"/>
</dbReference>
<feature type="domain" description="Nucleoporin POM152 Ig-like" evidence="2">
    <location>
        <begin position="603"/>
        <end position="686"/>
    </location>
</feature>
<dbReference type="InterPro" id="IPR056541">
    <property type="entry name" value="Ig-like_POM152"/>
</dbReference>
<evidence type="ECO:0000259" key="1">
    <source>
        <dbReference type="Pfam" id="PF23664"/>
    </source>
</evidence>
<feature type="domain" description="Nucleoporin POM152 first Ig-like" evidence="3">
    <location>
        <begin position="29"/>
        <end position="142"/>
    </location>
</feature>
<protein>
    <recommendedName>
        <fullName evidence="7">Nucleoporin Pom152</fullName>
    </recommendedName>
</protein>
<dbReference type="PANTHER" id="PTHR28206:SF1">
    <property type="entry name" value="NUCLEOPORIN POM152"/>
    <property type="match status" value="1"/>
</dbReference>
<dbReference type="InterPro" id="IPR037701">
    <property type="entry name" value="Pom152"/>
</dbReference>
<dbReference type="GO" id="GO:0006606">
    <property type="term" value="P:protein import into nucleus"/>
    <property type="evidence" value="ECO:0007669"/>
    <property type="project" value="TreeGrafter"/>
</dbReference>
<dbReference type="Pfam" id="PF24527">
    <property type="entry name" value="Ig-like_Pom152_9"/>
    <property type="match status" value="1"/>
</dbReference>
<dbReference type="OrthoDB" id="10253254at2759"/>
<evidence type="ECO:0008006" key="7">
    <source>
        <dbReference type="Google" id="ProtNLM"/>
    </source>
</evidence>
<evidence type="ECO:0000313" key="5">
    <source>
        <dbReference type="EMBL" id="RKP29550.1"/>
    </source>
</evidence>
<dbReference type="Proteomes" id="UP000268321">
    <property type="component" value="Unassembled WGS sequence"/>
</dbReference>
<dbReference type="Pfam" id="PF23664">
    <property type="entry name" value="Ig_Pom152"/>
    <property type="match status" value="2"/>
</dbReference>
<dbReference type="InterPro" id="IPR056543">
    <property type="entry name" value="Ig-like_POM152_9th"/>
</dbReference>
<evidence type="ECO:0000259" key="3">
    <source>
        <dbReference type="Pfam" id="PF24519"/>
    </source>
</evidence>
<organism evidence="5 6">
    <name type="scientific">Metschnikowia bicuspidata</name>
    <dbReference type="NCBI Taxonomy" id="27322"/>
    <lineage>
        <taxon>Eukaryota</taxon>
        <taxon>Fungi</taxon>
        <taxon>Dikarya</taxon>
        <taxon>Ascomycota</taxon>
        <taxon>Saccharomycotina</taxon>
        <taxon>Pichiomycetes</taxon>
        <taxon>Metschnikowiaceae</taxon>
        <taxon>Metschnikowia</taxon>
    </lineage>
</organism>
<feature type="domain" description="Nucleoporin POM152 ninth Ig-like" evidence="4">
    <location>
        <begin position="924"/>
        <end position="996"/>
    </location>
</feature>
<dbReference type="GO" id="GO:0006999">
    <property type="term" value="P:nuclear pore organization"/>
    <property type="evidence" value="ECO:0007669"/>
    <property type="project" value="TreeGrafter"/>
</dbReference>
<keyword evidence="6" id="KW-1185">Reference proteome</keyword>
<dbReference type="Pfam" id="PF24312">
    <property type="entry name" value="Ig-like_POM152"/>
    <property type="match status" value="1"/>
</dbReference>
<accession>A0A4P9ZCH8</accession>
<proteinExistence type="predicted"/>
<feature type="non-terminal residue" evidence="5">
    <location>
        <position position="1114"/>
    </location>
</feature>
<sequence length="1114" mass="122463">GDAVPSGNVPALNSHFRGRYTIQYLPESSVALNPFGATGQCVGSAPLKLPVQFNTTNDVGFMQIEHVSPENVRTLLNYTRKYVHRLASGDFLRYVQLPGYVTNDPRVFYAELDVTKPGRYRMARVTDLDGLNIRATRSEFTVGACPAASFAYPGAELEYTQHVCVTRDATHGAALPNWTLPLVAASGVMPLTVAIFVALDGKHVAAFNTTLGDALQDRLGLAWLQTQSIVRNSVEQQMLRAPVALDAGQLRFRVESVTDASGVRMLYNPASYDPEVSFEVLLKRAAHVDLVDPDPARLLLHTRPKNLQVRTHAPLAYPFSATVQYRPADGADAESRVYTFRSADELRAGVEVTRPGQYALILAHDRYCACVRDAAVPLQLTEPLPPTVTIRERAIADKYVGTIGYEFNVTFTGAAPFEVVYEVYKNVSGVVKPILSERGLKEHWRRSDASHLSFQYLPEQEGNYVLVFKGVRDANYRDTLTVVPSGTGRFATYVAQRSRYSFSDSGAPHTLRLCKGAAATVPVRFNGNFPFSFRCEIARADSGSVVSSHSVQNHFNATYAVDVPAFARGGEYVVRLVDVVDGLGCTAASAQEEVHVVARDDVPQLRFQTSGERTVAQGEPVHVPVALQASRDFAPGDHIVYRIADLHNHTHSQLVTVTAVRSLRFDSKGVYSLVSFTNGGCAGEVARDVVTVRHHPKPSLELAHAPERVVAQLGGAFRLNSICQRASALVHVRLTGRRPFTVQYDIAFPNGRTKKAAVRIDNDALDVPLPSSQHGAYRVTFTRVADAMYDKDVLDQLAHRMEPQEVAYDVRPAPELAVRRRYVQVCEIQVRDAPLVKLPVVLSGSAPFAVRGRILYETNGPPAEFTFHNASGDALNLADALFAARDALSVGEHLVVFDCITDAHGCEHTLGDDANIKLSVTRMPSITRVHPEKHCCVGDYVAYGMSGIAPFLVAYEFDGQLLRAESGPRFVRLALKPGRLAIVSLQDSSAGLCIVNYTDLAEAPLLELVVHDLPSVEISHGDSIIKNLQQGDQTDLTFKFSGVPPFLVTYVRTVGGHRQRGQRETEPRRVVETRTVDDVWKYKHTVLVSLEGTYEAIRVRDAFCQVEREVSEVL</sequence>
<evidence type="ECO:0000259" key="4">
    <source>
        <dbReference type="Pfam" id="PF24527"/>
    </source>
</evidence>
<feature type="non-terminal residue" evidence="5">
    <location>
        <position position="1"/>
    </location>
</feature>
<dbReference type="AlphaFoldDB" id="A0A4P9ZCH8"/>
<dbReference type="PANTHER" id="PTHR28206">
    <property type="entry name" value="NUCLEOPORIN POM152"/>
    <property type="match status" value="1"/>
</dbReference>
<gene>
    <name evidence="5" type="ORF">METBISCDRAFT_3872</name>
</gene>
<evidence type="ECO:0000313" key="6">
    <source>
        <dbReference type="Proteomes" id="UP000268321"/>
    </source>
</evidence>
<evidence type="ECO:0000259" key="2">
    <source>
        <dbReference type="Pfam" id="PF24312"/>
    </source>
</evidence>
<dbReference type="InterPro" id="IPR056544">
    <property type="entry name" value="Ig_POM152"/>
</dbReference>
<dbReference type="Pfam" id="PF24519">
    <property type="entry name" value="Ig-like_Pom152_1"/>
    <property type="match status" value="1"/>
</dbReference>
<dbReference type="EMBL" id="ML004482">
    <property type="protein sequence ID" value="RKP29550.1"/>
    <property type="molecule type" value="Genomic_DNA"/>
</dbReference>